<organism evidence="8 9">
    <name type="scientific">Helicobacter suis</name>
    <dbReference type="NCBI Taxonomy" id="104628"/>
    <lineage>
        <taxon>Bacteria</taxon>
        <taxon>Pseudomonadati</taxon>
        <taxon>Campylobacterota</taxon>
        <taxon>Epsilonproteobacteria</taxon>
        <taxon>Campylobacterales</taxon>
        <taxon>Helicobacteraceae</taxon>
        <taxon>Helicobacter</taxon>
    </lineage>
</organism>
<keyword evidence="2" id="KW-1003">Cell membrane</keyword>
<dbReference type="Gene3D" id="3.40.1710.10">
    <property type="entry name" value="abc type-2 transporter like domain"/>
    <property type="match status" value="1"/>
</dbReference>
<name>A0A6J4CZ55_9HELI</name>
<evidence type="ECO:0000313" key="9">
    <source>
        <dbReference type="Proteomes" id="UP000317935"/>
    </source>
</evidence>
<dbReference type="InterPro" id="IPR013525">
    <property type="entry name" value="ABC2_TM"/>
</dbReference>
<reference evidence="8 9" key="1">
    <citation type="submission" date="2019-06" db="EMBL/GenBank/DDBJ databases">
        <title>Complete genome sequence of Helicobacter suis SNTW101c.</title>
        <authorList>
            <person name="Rimbara E."/>
            <person name="Suzuki M."/>
            <person name="Matsui H."/>
            <person name="Nakamura M."/>
            <person name="Mori S."/>
            <person name="Shibayama K."/>
        </authorList>
    </citation>
    <scope>NUCLEOTIDE SEQUENCE [LARGE SCALE GENOMIC DNA]</scope>
    <source>
        <strain evidence="8 9">SNTW101c</strain>
    </source>
</reference>
<protein>
    <submittedName>
        <fullName evidence="8">Antibiotic transport system permease</fullName>
    </submittedName>
</protein>
<gene>
    <name evidence="8" type="ORF">SNTW_14130</name>
</gene>
<dbReference type="Pfam" id="PF12698">
    <property type="entry name" value="ABC2_membrane_3"/>
    <property type="match status" value="1"/>
</dbReference>
<dbReference type="PANTHER" id="PTHR30294">
    <property type="entry name" value="MEMBRANE COMPONENT OF ABC TRANSPORTER YHHJ-RELATED"/>
    <property type="match status" value="1"/>
</dbReference>
<dbReference type="RefSeq" id="WP_064429886.1">
    <property type="nucleotide sequence ID" value="NZ_AP019774.1"/>
</dbReference>
<dbReference type="GO" id="GO:0140359">
    <property type="term" value="F:ABC-type transporter activity"/>
    <property type="evidence" value="ECO:0007669"/>
    <property type="project" value="InterPro"/>
</dbReference>
<feature type="transmembrane region" description="Helical" evidence="6">
    <location>
        <begin position="222"/>
        <end position="246"/>
    </location>
</feature>
<dbReference type="OrthoDB" id="9811522at2"/>
<keyword evidence="5 6" id="KW-0472">Membrane</keyword>
<feature type="domain" description="ABC-2 type transporter transmembrane" evidence="7">
    <location>
        <begin position="17"/>
        <end position="355"/>
    </location>
</feature>
<evidence type="ECO:0000256" key="4">
    <source>
        <dbReference type="ARBA" id="ARBA00022989"/>
    </source>
</evidence>
<evidence type="ECO:0000259" key="7">
    <source>
        <dbReference type="Pfam" id="PF12698"/>
    </source>
</evidence>
<feature type="transmembrane region" description="Helical" evidence="6">
    <location>
        <begin position="179"/>
        <end position="201"/>
    </location>
</feature>
<evidence type="ECO:0000313" key="8">
    <source>
        <dbReference type="EMBL" id="BCD70768.1"/>
    </source>
</evidence>
<evidence type="ECO:0000256" key="5">
    <source>
        <dbReference type="ARBA" id="ARBA00023136"/>
    </source>
</evidence>
<dbReference type="Proteomes" id="UP000317935">
    <property type="component" value="Chromosome"/>
</dbReference>
<dbReference type="InterPro" id="IPR051449">
    <property type="entry name" value="ABC-2_transporter_component"/>
</dbReference>
<feature type="transmembrane region" description="Helical" evidence="6">
    <location>
        <begin position="340"/>
        <end position="360"/>
    </location>
</feature>
<sequence>MIKALAQEFKAIFTNFAVLFIIIGGPLFYAFLYPLPYKNDIVTHQKIALVDKDQSFLSYKLTQLLEATQEMSIAYFPSSLQEAKKLLEEEKVYGIVFIPEFFEKHVYTGVPASVELYANANYFLIYGTIAQATLSTIQDLSHKIKIDRERFLSDQTREHELFSLQTIPLYNYSLGYLNYALSHVLLFILHQTLLIGTGILTTTTPKCFPNLLESLNFVLIRCFCFSFIYLFLVLLYLGVLFTYYGIHTHANPLALLIFAMIFIFSTASCGVLLGTFLSKPVQATQIVLLSSLPLIFMMGFIWPAELMPSFLQILLQVVPATHALSGMVMLNQMGASLSMVIKHIGALMAISLVALSWSAWRLRGIKHA</sequence>
<dbReference type="EMBL" id="AP019774">
    <property type="protein sequence ID" value="BCD70768.1"/>
    <property type="molecule type" value="Genomic_DNA"/>
</dbReference>
<feature type="transmembrane region" description="Helical" evidence="6">
    <location>
        <begin position="12"/>
        <end position="32"/>
    </location>
</feature>
<accession>A0A6J4CZ55</accession>
<keyword evidence="3 6" id="KW-0812">Transmembrane</keyword>
<dbReference type="PANTHER" id="PTHR30294:SF46">
    <property type="entry name" value="ABC TRANSPORTER PERMEASE"/>
    <property type="match status" value="1"/>
</dbReference>
<evidence type="ECO:0000256" key="3">
    <source>
        <dbReference type="ARBA" id="ARBA00022692"/>
    </source>
</evidence>
<evidence type="ECO:0000256" key="1">
    <source>
        <dbReference type="ARBA" id="ARBA00004651"/>
    </source>
</evidence>
<dbReference type="AlphaFoldDB" id="A0A6J4CZ55"/>
<comment type="subcellular location">
    <subcellularLocation>
        <location evidence="1">Cell membrane</location>
        <topology evidence="1">Multi-pass membrane protein</topology>
    </subcellularLocation>
</comment>
<dbReference type="GO" id="GO:0005886">
    <property type="term" value="C:plasma membrane"/>
    <property type="evidence" value="ECO:0007669"/>
    <property type="project" value="UniProtKB-SubCell"/>
</dbReference>
<feature type="transmembrane region" description="Helical" evidence="6">
    <location>
        <begin position="252"/>
        <end position="274"/>
    </location>
</feature>
<evidence type="ECO:0000256" key="2">
    <source>
        <dbReference type="ARBA" id="ARBA00022475"/>
    </source>
</evidence>
<feature type="transmembrane region" description="Helical" evidence="6">
    <location>
        <begin position="286"/>
        <end position="304"/>
    </location>
</feature>
<proteinExistence type="predicted"/>
<keyword evidence="4 6" id="KW-1133">Transmembrane helix</keyword>
<evidence type="ECO:0000256" key="6">
    <source>
        <dbReference type="SAM" id="Phobius"/>
    </source>
</evidence>